<evidence type="ECO:0000313" key="2">
    <source>
        <dbReference type="EMBL" id="MFB9830839.1"/>
    </source>
</evidence>
<organism evidence="2 3">
    <name type="scientific">Actinoallomurus acaciae</name>
    <dbReference type="NCBI Taxonomy" id="502577"/>
    <lineage>
        <taxon>Bacteria</taxon>
        <taxon>Bacillati</taxon>
        <taxon>Actinomycetota</taxon>
        <taxon>Actinomycetes</taxon>
        <taxon>Streptosporangiales</taxon>
        <taxon>Thermomonosporaceae</taxon>
        <taxon>Actinoallomurus</taxon>
    </lineage>
</organism>
<dbReference type="Proteomes" id="UP001589627">
    <property type="component" value="Unassembled WGS sequence"/>
</dbReference>
<proteinExistence type="predicted"/>
<feature type="compositionally biased region" description="Polar residues" evidence="1">
    <location>
        <begin position="263"/>
        <end position="274"/>
    </location>
</feature>
<dbReference type="RefSeq" id="WP_378193727.1">
    <property type="nucleotide sequence ID" value="NZ_JBHLZP010000003.1"/>
</dbReference>
<evidence type="ECO:0000313" key="3">
    <source>
        <dbReference type="Proteomes" id="UP001589627"/>
    </source>
</evidence>
<reference evidence="2 3" key="1">
    <citation type="submission" date="2024-09" db="EMBL/GenBank/DDBJ databases">
        <authorList>
            <person name="Sun Q."/>
            <person name="Mori K."/>
        </authorList>
    </citation>
    <scope>NUCLEOTIDE SEQUENCE [LARGE SCALE GENOMIC DNA]</scope>
    <source>
        <strain evidence="2 3">TBRC 0563</strain>
    </source>
</reference>
<gene>
    <name evidence="2" type="ORF">ACFFNX_01365</name>
</gene>
<sequence>MTSEPMHTLADYALAIRIEGSPPVPEGVKTVDLIPGDGDVISSTIGALRSSELTPADFRSQAIFLAPTGRHGLVAYAALCGFAGRRIDAYADGVILEFSRLDHDGGLFPDAGRPDEALAWAQVGEPFADGVRCVSLGPGQPGLVSREAATVIRYAARLRMVPPDSTRDSLAMFALVAALRRRSDDRFPFLSTGEEPVPVAEDDADQGIDLEKIRREAIRYRRELRLERGRGAGAMAPPSGSPHDERILEADTVDIRTLLRRLGSSSDGPDQSTWRCPRPHRHGNGGEGASMNVYADNRARCPQCDAEKLGPIRLALDVLDITPDEAACFILDSDRVVDMCAVRADV</sequence>
<accession>A0ABV5Y9K8</accession>
<evidence type="ECO:0000256" key="1">
    <source>
        <dbReference type="SAM" id="MobiDB-lite"/>
    </source>
</evidence>
<keyword evidence="3" id="KW-1185">Reference proteome</keyword>
<protein>
    <submittedName>
        <fullName evidence="2">Uncharacterized protein</fullName>
    </submittedName>
</protein>
<dbReference type="EMBL" id="JBHLZP010000003">
    <property type="protein sequence ID" value="MFB9830839.1"/>
    <property type="molecule type" value="Genomic_DNA"/>
</dbReference>
<name>A0ABV5Y9K8_9ACTN</name>
<feature type="region of interest" description="Disordered" evidence="1">
    <location>
        <begin position="262"/>
        <end position="287"/>
    </location>
</feature>
<comment type="caution">
    <text evidence="2">The sequence shown here is derived from an EMBL/GenBank/DDBJ whole genome shotgun (WGS) entry which is preliminary data.</text>
</comment>